<organism evidence="15 16">
    <name type="scientific">Neoroseomonas lacus</name>
    <dbReference type="NCBI Taxonomy" id="287609"/>
    <lineage>
        <taxon>Bacteria</taxon>
        <taxon>Pseudomonadati</taxon>
        <taxon>Pseudomonadota</taxon>
        <taxon>Alphaproteobacteria</taxon>
        <taxon>Acetobacterales</taxon>
        <taxon>Acetobacteraceae</taxon>
        <taxon>Neoroseomonas</taxon>
    </lineage>
</organism>
<keyword evidence="7" id="KW-0677">Repeat</keyword>
<keyword evidence="16" id="KW-1185">Reference proteome</keyword>
<feature type="compositionally biased region" description="Basic and acidic residues" evidence="12">
    <location>
        <begin position="190"/>
        <end position="201"/>
    </location>
</feature>
<keyword evidence="10" id="KW-0067">ATP-binding</keyword>
<dbReference type="EMBL" id="BMKW01000016">
    <property type="protein sequence ID" value="GGJ38523.1"/>
    <property type="molecule type" value="Genomic_DNA"/>
</dbReference>
<feature type="domain" description="PAS" evidence="13">
    <location>
        <begin position="291"/>
        <end position="346"/>
    </location>
</feature>
<dbReference type="InterPro" id="IPR000700">
    <property type="entry name" value="PAS-assoc_C"/>
</dbReference>
<evidence type="ECO:0000256" key="5">
    <source>
        <dbReference type="ARBA" id="ARBA00022643"/>
    </source>
</evidence>
<keyword evidence="3" id="KW-0597">Phosphoprotein</keyword>
<evidence type="ECO:0000259" key="13">
    <source>
        <dbReference type="PROSITE" id="PS50112"/>
    </source>
</evidence>
<dbReference type="Proteomes" id="UP000661507">
    <property type="component" value="Unassembled WGS sequence"/>
</dbReference>
<protein>
    <recommendedName>
        <fullName evidence="2">histidine kinase</fullName>
        <ecNumber evidence="2">2.7.13.3</ecNumber>
    </recommendedName>
</protein>
<evidence type="ECO:0000256" key="6">
    <source>
        <dbReference type="ARBA" id="ARBA00022679"/>
    </source>
</evidence>
<dbReference type="SMART" id="SM00091">
    <property type="entry name" value="PAS"/>
    <property type="match status" value="1"/>
</dbReference>
<sequence>MSFFFGKTADCEQQVLAATDLAMRALRRQRPRVALLASQAAARLSLLSLGKAAHPPHGDPDVAVLIEVAAASRRQLAAQPAERLRLIHSLLSVMGRMFPRMRLAQGQPPAGPLAEPDPSGDMLPSSMAIEPVAREPDERPDGSLQRHGGSRSTRRARARQPLGGSFHGGVRALTAGPLSRQDGPMLRQLKQRDASRHGEEAAPKRLIDALVDVTRRRAQLAAMFWTFGDQDGQRGAPRATVRIGAREALQGAIDLIEAECRRIEAADDGRARLIAAEPAGPTMTDVVPDAGDACLPLILENAIGHAIYTLDPAGRVTSWTEGARQLFGWEASEMLGHTPDRLVPPEARSDDRPAADMLDRAEVQHHVEIEGWRLRKDGSRFWASGVLASLRDAAGTLRGFVVIKRDRTEARRELAQTEIPLRALNHRVEDTLPGAPSAAAQAVRSSGSSAILRDAFGPRLTALAEAHDMLDETRAGGAALEPLVHRVLTAHVTGDRAGRISVDGPPVLLPPDATVSVWLALQELATNAVKHGSLSVPEGRVAVTWALERRPEMADPVVTLTWREWAGPPVRPPSRRGFGTRMIERELALEFGGDVQLDFAPSGVECHMWLPIPRIRVPEGDPPDSHACLPASVATDTVAHHLTAEPEERSILDRSDPKTARLVFRDLSPTAAA</sequence>
<reference evidence="15" key="1">
    <citation type="journal article" date="2014" name="Int. J. Syst. Evol. Microbiol.">
        <title>Complete genome sequence of Corynebacterium casei LMG S-19264T (=DSM 44701T), isolated from a smear-ripened cheese.</title>
        <authorList>
            <consortium name="US DOE Joint Genome Institute (JGI-PGF)"/>
            <person name="Walter F."/>
            <person name="Albersmeier A."/>
            <person name="Kalinowski J."/>
            <person name="Ruckert C."/>
        </authorList>
    </citation>
    <scope>NUCLEOTIDE SEQUENCE</scope>
    <source>
        <strain evidence="15">CGMCC 1.3617</strain>
    </source>
</reference>
<keyword evidence="11" id="KW-0843">Virulence</keyword>
<dbReference type="Pfam" id="PF00989">
    <property type="entry name" value="PAS"/>
    <property type="match status" value="1"/>
</dbReference>
<dbReference type="SMART" id="SM00911">
    <property type="entry name" value="HWE_HK"/>
    <property type="match status" value="1"/>
</dbReference>
<dbReference type="InterPro" id="IPR000014">
    <property type="entry name" value="PAS"/>
</dbReference>
<dbReference type="GO" id="GO:0006355">
    <property type="term" value="P:regulation of DNA-templated transcription"/>
    <property type="evidence" value="ECO:0007669"/>
    <property type="project" value="InterPro"/>
</dbReference>
<dbReference type="InterPro" id="IPR035965">
    <property type="entry name" value="PAS-like_dom_sf"/>
</dbReference>
<comment type="caution">
    <text evidence="15">The sequence shown here is derived from an EMBL/GenBank/DDBJ whole genome shotgun (WGS) entry which is preliminary data.</text>
</comment>
<evidence type="ECO:0000256" key="11">
    <source>
        <dbReference type="ARBA" id="ARBA00023026"/>
    </source>
</evidence>
<dbReference type="GO" id="GO:0005524">
    <property type="term" value="F:ATP binding"/>
    <property type="evidence" value="ECO:0007669"/>
    <property type="project" value="UniProtKB-KW"/>
</dbReference>
<evidence type="ECO:0000256" key="9">
    <source>
        <dbReference type="ARBA" id="ARBA00022777"/>
    </source>
</evidence>
<dbReference type="PANTHER" id="PTHR41523:SF8">
    <property type="entry name" value="ETHYLENE RESPONSE SENSOR PROTEIN"/>
    <property type="match status" value="1"/>
</dbReference>
<gene>
    <name evidence="15" type="ORF">GCM10011320_52690</name>
</gene>
<evidence type="ECO:0000256" key="2">
    <source>
        <dbReference type="ARBA" id="ARBA00012438"/>
    </source>
</evidence>
<proteinExistence type="predicted"/>
<evidence type="ECO:0000256" key="7">
    <source>
        <dbReference type="ARBA" id="ARBA00022737"/>
    </source>
</evidence>
<evidence type="ECO:0000256" key="1">
    <source>
        <dbReference type="ARBA" id="ARBA00000085"/>
    </source>
</evidence>
<evidence type="ECO:0000256" key="10">
    <source>
        <dbReference type="ARBA" id="ARBA00022840"/>
    </source>
</evidence>
<dbReference type="InterPro" id="IPR013767">
    <property type="entry name" value="PAS_fold"/>
</dbReference>
<evidence type="ECO:0000256" key="4">
    <source>
        <dbReference type="ARBA" id="ARBA00022630"/>
    </source>
</evidence>
<dbReference type="InterPro" id="IPR036890">
    <property type="entry name" value="HATPase_C_sf"/>
</dbReference>
<dbReference type="PROSITE" id="PS50113">
    <property type="entry name" value="PAC"/>
    <property type="match status" value="1"/>
</dbReference>
<keyword evidence="8" id="KW-0547">Nucleotide-binding</keyword>
<dbReference type="Gene3D" id="3.30.450.20">
    <property type="entry name" value="PAS domain"/>
    <property type="match status" value="1"/>
</dbReference>
<dbReference type="PANTHER" id="PTHR41523">
    <property type="entry name" value="TWO-COMPONENT SYSTEM SENSOR PROTEIN"/>
    <property type="match status" value="1"/>
</dbReference>
<dbReference type="RefSeq" id="WP_229681584.1">
    <property type="nucleotide sequence ID" value="NZ_BMKW01000016.1"/>
</dbReference>
<dbReference type="Pfam" id="PF07536">
    <property type="entry name" value="HWE_HK"/>
    <property type="match status" value="1"/>
</dbReference>
<keyword evidence="5" id="KW-0288">FMN</keyword>
<dbReference type="Gene3D" id="3.30.565.10">
    <property type="entry name" value="Histidine kinase-like ATPase, C-terminal domain"/>
    <property type="match status" value="1"/>
</dbReference>
<dbReference type="EC" id="2.7.13.3" evidence="2"/>
<dbReference type="AlphaFoldDB" id="A0A917L231"/>
<keyword evidence="4" id="KW-0285">Flavoprotein</keyword>
<evidence type="ECO:0000256" key="3">
    <source>
        <dbReference type="ARBA" id="ARBA00022553"/>
    </source>
</evidence>
<dbReference type="PROSITE" id="PS50112">
    <property type="entry name" value="PAS"/>
    <property type="match status" value="1"/>
</dbReference>
<feature type="region of interest" description="Disordered" evidence="12">
    <location>
        <begin position="103"/>
        <end position="201"/>
    </location>
</feature>
<evidence type="ECO:0000259" key="14">
    <source>
        <dbReference type="PROSITE" id="PS50113"/>
    </source>
</evidence>
<evidence type="ECO:0000313" key="16">
    <source>
        <dbReference type="Proteomes" id="UP000661507"/>
    </source>
</evidence>
<keyword evidence="6" id="KW-0808">Transferase</keyword>
<reference evidence="15" key="2">
    <citation type="submission" date="2020-09" db="EMBL/GenBank/DDBJ databases">
        <authorList>
            <person name="Sun Q."/>
            <person name="Zhou Y."/>
        </authorList>
    </citation>
    <scope>NUCLEOTIDE SEQUENCE</scope>
    <source>
        <strain evidence="15">CGMCC 1.3617</strain>
    </source>
</reference>
<feature type="compositionally biased region" description="Basic residues" evidence="12">
    <location>
        <begin position="148"/>
        <end position="158"/>
    </location>
</feature>
<name>A0A917L231_9PROT</name>
<evidence type="ECO:0000256" key="8">
    <source>
        <dbReference type="ARBA" id="ARBA00022741"/>
    </source>
</evidence>
<dbReference type="InterPro" id="IPR011102">
    <property type="entry name" value="Sig_transdc_His_kinase_HWE"/>
</dbReference>
<dbReference type="NCBIfam" id="TIGR00229">
    <property type="entry name" value="sensory_box"/>
    <property type="match status" value="1"/>
</dbReference>
<feature type="domain" description="PAC" evidence="14">
    <location>
        <begin position="365"/>
        <end position="419"/>
    </location>
</feature>
<feature type="compositionally biased region" description="Basic and acidic residues" evidence="12">
    <location>
        <begin position="132"/>
        <end position="141"/>
    </location>
</feature>
<keyword evidence="9" id="KW-0418">Kinase</keyword>
<dbReference type="GO" id="GO:0004673">
    <property type="term" value="F:protein histidine kinase activity"/>
    <property type="evidence" value="ECO:0007669"/>
    <property type="project" value="UniProtKB-EC"/>
</dbReference>
<comment type="catalytic activity">
    <reaction evidence="1">
        <text>ATP + protein L-histidine = ADP + protein N-phospho-L-histidine.</text>
        <dbReference type="EC" id="2.7.13.3"/>
    </reaction>
</comment>
<accession>A0A917L231</accession>
<evidence type="ECO:0000256" key="12">
    <source>
        <dbReference type="SAM" id="MobiDB-lite"/>
    </source>
</evidence>
<evidence type="ECO:0000313" key="15">
    <source>
        <dbReference type="EMBL" id="GGJ38523.1"/>
    </source>
</evidence>
<dbReference type="SUPFAM" id="SSF55785">
    <property type="entry name" value="PYP-like sensor domain (PAS domain)"/>
    <property type="match status" value="1"/>
</dbReference>
<dbReference type="CDD" id="cd00130">
    <property type="entry name" value="PAS"/>
    <property type="match status" value="1"/>
</dbReference>